<name>A0A9Q0CWQ3_9POAL</name>
<dbReference type="EMBL" id="JAMQYH010000001">
    <property type="protein sequence ID" value="KAJ1701506.1"/>
    <property type="molecule type" value="Genomic_DNA"/>
</dbReference>
<comment type="caution">
    <text evidence="1">The sequence shown here is derived from an EMBL/GenBank/DDBJ whole genome shotgun (WGS) entry which is preliminary data.</text>
</comment>
<protein>
    <recommendedName>
        <fullName evidence="3">Protein XRI1-like</fullName>
    </recommendedName>
</protein>
<accession>A0A9Q0CWQ3</accession>
<gene>
    <name evidence="1" type="ORF">LUZ63_001285</name>
</gene>
<dbReference type="PANTHER" id="PTHR33385:SF18">
    <property type="entry name" value="XRI1-LIKE PROTEIN"/>
    <property type="match status" value="1"/>
</dbReference>
<dbReference type="Proteomes" id="UP001151287">
    <property type="component" value="Unassembled WGS sequence"/>
</dbReference>
<sequence length="249" mass="27182">MMALDNTFLFSTQPFGLGDANELLTPPEMESPLGGFLEDDSLSWANTNKRRRISPSHLNDSFLTGEDLHELLQSFWDASGCGEISNGTNGTNQGRSLLLEGPTIQPITTQQFQEESLSSDSSQIESLTMDPAPNQASWPIAQAPLSPSFPFKEIEDERGNNQKRKLKVGIISPFVVVKPGGMEGCVTLDEINRKLLTRPAKPVRHPVGEFACVPRVSTSGPGLSGKTVVSLVRIYTRGKGTITIIRTRE</sequence>
<dbReference type="AlphaFoldDB" id="A0A9Q0CWQ3"/>
<dbReference type="InterPro" id="IPR039933">
    <property type="entry name" value="XRI1"/>
</dbReference>
<dbReference type="GO" id="GO:0007143">
    <property type="term" value="P:female meiotic nuclear division"/>
    <property type="evidence" value="ECO:0007669"/>
    <property type="project" value="InterPro"/>
</dbReference>
<evidence type="ECO:0000313" key="1">
    <source>
        <dbReference type="EMBL" id="KAJ1701506.1"/>
    </source>
</evidence>
<evidence type="ECO:0008006" key="3">
    <source>
        <dbReference type="Google" id="ProtNLM"/>
    </source>
</evidence>
<dbReference type="OrthoDB" id="691244at2759"/>
<organism evidence="1 2">
    <name type="scientific">Rhynchospora breviuscula</name>
    <dbReference type="NCBI Taxonomy" id="2022672"/>
    <lineage>
        <taxon>Eukaryota</taxon>
        <taxon>Viridiplantae</taxon>
        <taxon>Streptophyta</taxon>
        <taxon>Embryophyta</taxon>
        <taxon>Tracheophyta</taxon>
        <taxon>Spermatophyta</taxon>
        <taxon>Magnoliopsida</taxon>
        <taxon>Liliopsida</taxon>
        <taxon>Poales</taxon>
        <taxon>Cyperaceae</taxon>
        <taxon>Cyperoideae</taxon>
        <taxon>Rhynchosporeae</taxon>
        <taxon>Rhynchospora</taxon>
    </lineage>
</organism>
<keyword evidence="2" id="KW-1185">Reference proteome</keyword>
<proteinExistence type="predicted"/>
<evidence type="ECO:0000313" key="2">
    <source>
        <dbReference type="Proteomes" id="UP001151287"/>
    </source>
</evidence>
<reference evidence="1" key="1">
    <citation type="journal article" date="2022" name="Cell">
        <title>Repeat-based holocentromeres influence genome architecture and karyotype evolution.</title>
        <authorList>
            <person name="Hofstatter P.G."/>
            <person name="Thangavel G."/>
            <person name="Lux T."/>
            <person name="Neumann P."/>
            <person name="Vondrak T."/>
            <person name="Novak P."/>
            <person name="Zhang M."/>
            <person name="Costa L."/>
            <person name="Castellani M."/>
            <person name="Scott A."/>
            <person name="Toegelov H."/>
            <person name="Fuchs J."/>
            <person name="Mata-Sucre Y."/>
            <person name="Dias Y."/>
            <person name="Vanzela A.L.L."/>
            <person name="Huettel B."/>
            <person name="Almeida C.C.S."/>
            <person name="Simkova H."/>
            <person name="Souza G."/>
            <person name="Pedrosa-Harand A."/>
            <person name="Macas J."/>
            <person name="Mayer K.F.X."/>
            <person name="Houben A."/>
            <person name="Marques A."/>
        </authorList>
    </citation>
    <scope>NUCLEOTIDE SEQUENCE</scope>
    <source>
        <strain evidence="1">RhyBre1mFocal</strain>
    </source>
</reference>
<dbReference type="GO" id="GO:0007140">
    <property type="term" value="P:male meiotic nuclear division"/>
    <property type="evidence" value="ECO:0007669"/>
    <property type="project" value="InterPro"/>
</dbReference>
<dbReference type="PANTHER" id="PTHR33385">
    <property type="entry name" value="PROTEIN XRI1"/>
    <property type="match status" value="1"/>
</dbReference>